<reference evidence="12" key="1">
    <citation type="submission" date="2011-10" db="EMBL/GenBank/DDBJ databases">
        <title>The Genome Sequence of Fusarium oxysporum HDV247.</title>
        <authorList>
            <consortium name="The Broad Institute Genome Sequencing Platform"/>
            <person name="Ma L.-J."/>
            <person name="Gale L.R."/>
            <person name="Schwartz D.C."/>
            <person name="Zhou S."/>
            <person name="Corby-Kistler H."/>
            <person name="Young S.K."/>
            <person name="Zeng Q."/>
            <person name="Gargeya S."/>
            <person name="Fitzgerald M."/>
            <person name="Haas B."/>
            <person name="Abouelleil A."/>
            <person name="Alvarado L."/>
            <person name="Arachchi H.M."/>
            <person name="Berlin A."/>
            <person name="Brown A."/>
            <person name="Chapman S.B."/>
            <person name="Chen Z."/>
            <person name="Dunbar C."/>
            <person name="Freedman E."/>
            <person name="Gearin G."/>
            <person name="Goldberg J."/>
            <person name="Griggs A."/>
            <person name="Gujja S."/>
            <person name="Heiman D."/>
            <person name="Howarth C."/>
            <person name="Larson L."/>
            <person name="Lui A."/>
            <person name="MacDonald P.J.P."/>
            <person name="Montmayeur A."/>
            <person name="Murphy C."/>
            <person name="Neiman D."/>
            <person name="Pearson M."/>
            <person name="Priest M."/>
            <person name="Roberts A."/>
            <person name="Saif S."/>
            <person name="Shea T."/>
            <person name="Shenoy N."/>
            <person name="Sisk P."/>
            <person name="Stolte C."/>
            <person name="Sykes S."/>
            <person name="Wortman J."/>
            <person name="Nusbaum C."/>
            <person name="Birren B."/>
        </authorList>
    </citation>
    <scope>NUCLEOTIDE SEQUENCE [LARGE SCALE GENOMIC DNA]</scope>
    <source>
        <strain evidence="12">HDV247</strain>
    </source>
</reference>
<feature type="transmembrane region" description="Helical" evidence="10">
    <location>
        <begin position="1173"/>
        <end position="1197"/>
    </location>
</feature>
<dbReference type="GO" id="GO:0140359">
    <property type="term" value="F:ABC-type transporter activity"/>
    <property type="evidence" value="ECO:0007669"/>
    <property type="project" value="InterPro"/>
</dbReference>
<keyword evidence="4 10" id="KW-0812">Transmembrane</keyword>
<keyword evidence="7" id="KW-0067">ATP-binding</keyword>
<keyword evidence="8 10" id="KW-1133">Transmembrane helix</keyword>
<dbReference type="InterPro" id="IPR013525">
    <property type="entry name" value="ABC2_TM"/>
</dbReference>
<dbReference type="GO" id="GO:0016887">
    <property type="term" value="F:ATP hydrolysis activity"/>
    <property type="evidence" value="ECO:0007669"/>
    <property type="project" value="InterPro"/>
</dbReference>
<evidence type="ECO:0000313" key="12">
    <source>
        <dbReference type="EMBL" id="EXA31178.1"/>
    </source>
</evidence>
<dbReference type="InterPro" id="IPR003593">
    <property type="entry name" value="AAA+_ATPase"/>
</dbReference>
<evidence type="ECO:0000256" key="4">
    <source>
        <dbReference type="ARBA" id="ARBA00022692"/>
    </source>
</evidence>
<dbReference type="PANTHER" id="PTHR19229">
    <property type="entry name" value="ATP-BINDING CASSETTE TRANSPORTER SUBFAMILY A ABCA"/>
    <property type="match status" value="1"/>
</dbReference>
<keyword evidence="9 10" id="KW-0472">Membrane</keyword>
<dbReference type="FunFam" id="3.40.50.300:FF:000335">
    <property type="entry name" value="ATP binding cassette subfamily A member 5"/>
    <property type="match status" value="1"/>
</dbReference>
<feature type="domain" description="ABC transporter" evidence="11">
    <location>
        <begin position="1244"/>
        <end position="1470"/>
    </location>
</feature>
<accession>W9NEH1</accession>
<dbReference type="HOGENOM" id="CLU_001640_2_0_1"/>
<dbReference type="InterPro" id="IPR003439">
    <property type="entry name" value="ABC_transporter-like_ATP-bd"/>
</dbReference>
<evidence type="ECO:0000256" key="8">
    <source>
        <dbReference type="ARBA" id="ARBA00022989"/>
    </source>
</evidence>
<comment type="similarity">
    <text evidence="2">Belongs to the ABC transporter superfamily. ABCA family.</text>
</comment>
<feature type="transmembrane region" description="Helical" evidence="10">
    <location>
        <begin position="1032"/>
        <end position="1054"/>
    </location>
</feature>
<feature type="transmembrane region" description="Helical" evidence="10">
    <location>
        <begin position="809"/>
        <end position="828"/>
    </location>
</feature>
<evidence type="ECO:0000256" key="3">
    <source>
        <dbReference type="ARBA" id="ARBA00022448"/>
    </source>
</evidence>
<dbReference type="SMART" id="SM00382">
    <property type="entry name" value="AAA"/>
    <property type="match status" value="2"/>
</dbReference>
<evidence type="ECO:0000256" key="1">
    <source>
        <dbReference type="ARBA" id="ARBA00004141"/>
    </source>
</evidence>
<feature type="transmembrane region" description="Helical" evidence="10">
    <location>
        <begin position="338"/>
        <end position="357"/>
    </location>
</feature>
<gene>
    <name evidence="12" type="ORF">FOVG_17496</name>
</gene>
<dbReference type="InterPro" id="IPR017871">
    <property type="entry name" value="ABC_transporter-like_CS"/>
</dbReference>
<evidence type="ECO:0000256" key="5">
    <source>
        <dbReference type="ARBA" id="ARBA00022737"/>
    </source>
</evidence>
<keyword evidence="3" id="KW-0813">Transport</keyword>
<evidence type="ECO:0000256" key="6">
    <source>
        <dbReference type="ARBA" id="ARBA00022741"/>
    </source>
</evidence>
<dbReference type="Proteomes" id="UP000030751">
    <property type="component" value="Unassembled WGS sequence"/>
</dbReference>
<feature type="transmembrane region" description="Helical" evidence="10">
    <location>
        <begin position="991"/>
        <end position="1011"/>
    </location>
</feature>
<dbReference type="InterPro" id="IPR027417">
    <property type="entry name" value="P-loop_NTPase"/>
</dbReference>
<dbReference type="Pfam" id="PF00005">
    <property type="entry name" value="ABC_tran"/>
    <property type="match status" value="2"/>
</dbReference>
<proteinExistence type="inferred from homology"/>
<dbReference type="GO" id="GO:0005524">
    <property type="term" value="F:ATP binding"/>
    <property type="evidence" value="ECO:0007669"/>
    <property type="project" value="UniProtKB-KW"/>
</dbReference>
<dbReference type="CDD" id="cd03263">
    <property type="entry name" value="ABC_subfamily_A"/>
    <property type="match status" value="2"/>
</dbReference>
<protein>
    <recommendedName>
        <fullName evidence="11">ABC transporter domain-containing protein</fullName>
    </recommendedName>
</protein>
<feature type="transmembrane region" description="Helical" evidence="10">
    <location>
        <begin position="364"/>
        <end position="385"/>
    </location>
</feature>
<evidence type="ECO:0000256" key="2">
    <source>
        <dbReference type="ARBA" id="ARBA00008869"/>
    </source>
</evidence>
<feature type="transmembrane region" description="Helical" evidence="10">
    <location>
        <begin position="1095"/>
        <end position="1117"/>
    </location>
</feature>
<feature type="transmembrane region" description="Helical" evidence="10">
    <location>
        <begin position="229"/>
        <end position="255"/>
    </location>
</feature>
<sequence>MYGFLAERNHPIMFSNTTLWLRQIHALTRKIFLITVLRHWRSTILRALVIPILILVLVLQIRTFTENHSQYGVGKPLPIQTLSDSLPDGAKLMFVRSSNSGPDVSTVIKKVTGPLGNKARVETVENETELLKKCPTSLTGATDCYAAIIFNDSPLSPSGDKIWNYTIRVSSARSLSTFNVNKPPKNDYAPLQLAVENAMTNSSTIPNSYMYTRVTQDEAEKLRRPDAAALMLSGAGLLCFLSMISSIFHITGMIATEREAGMAQLIDIMTGGAASARALSYVIAFDIIYFPSWVIFGALYSRLLITSSSAGIPILWQIISGCALMSASVFAATFKIRYSAISVVAVMVLFAALATQIDNWSGDLSLYLIIVLSVVFPSSSFIFLLNQLCRYEMQGLPINISRKPPYMEDDTHGVTVLTLWVMSLLSIVLYPLLAIIREKYSHGVSNKGRKFTNTDEVQGSTSALKIDNLTKTYKPSLWKRLFCCGRYRPTVAVDSLSFVSQKHQVLCLLGVNGSGKTTTLGLISGTQALTSGSININAPRSKLGICPQRNIHWPELSVLEHAHLWTMMKGGLADTKTLNSLVESCDLLPKKNNFVGTLSGGQMRKVQLLCMLAGDSSICLMDEVTTGMDPVSRRAIWNIILAERSKRSMILTTHFLDECEVLADKIVIVSRGHLRCQGSTAALKSLYGGGYRVHLPNTQDPPDTPYHTVVNHGQTVMKTHDSTTAARLLASLETSGYADVSLSGPTMEDVFLNVADEVDEVDQGTSDVTPLRAGNEVYDGQLSSSTATSNLQQLWALLLKRILILKKGFWWYILVLAIPLIFTPIFTADINKSKPFEPISCINTESAALERPYPVSLRPGGYSDKAGADNISMLVGPRSINATLFRALSSFPFAEGYDIGDYKEHFLFQNDLDAFLQYVHDKPRNLIPGAPYIGDKSNTPTFAYNAMLGSDTGMLIQNMLSQVQSNMSIALLSAYFSSSIPSDAGPGLKTAILLTVLHVLYPTFFCLYPTYERLRKIRTLQYSNSIRPLPLWASHILVDLTFVLFISILSTVIISSDIAKWYSPGYMFPVMLLYGLTATLWGYIVSLFARSELSAFGITLCASLVMFAISVVSMMLANSHQNPSDGASIVDATVYSLGVLLPVANLFRAMVVGLNVWAAGCRDDEIISYPGAIHAYGGPILLLCLQVMYLFTALLWLQGQNWSLRRLLGKSLMTSNRVKGPDASNGQNIEMGYMTSQQMSDDLAKIDHIYKTFGSHVAVDDVSLTLGTGEILALLGPNGAGKTTTIGIMRGEIRPDHGSICIKGVDIHKDTRTAIRNIGFCPQFDALDQLTVRQQLALYARVKGIRQIQKDVDLVMHKVGLMPYASRLTSRLSGGNKRKLSLAIALLGNPPILILDEPSSAMDIISKRDMWSMLSSISTNRSVLLTTHSMEEADVLATQVAILSKKILAVGATQELRKRHSNSYEVHLVLTTSPTSHEQEMQRIEVWVRQSFPGASFRGLNLGGQIRFSIPAQRPASEPLHQGTVPGDERSQIIQLIEILEEHKDGMGIAHYTVGMGTLESVFLKIMEEHDAAKKDMKM</sequence>
<feature type="transmembrane region" description="Helical" evidence="10">
    <location>
        <begin position="312"/>
        <end position="332"/>
    </location>
</feature>
<dbReference type="PROSITE" id="PS50893">
    <property type="entry name" value="ABC_TRANSPORTER_2"/>
    <property type="match status" value="2"/>
</dbReference>
<feature type="transmembrane region" description="Helical" evidence="10">
    <location>
        <begin position="1137"/>
        <end position="1161"/>
    </location>
</feature>
<dbReference type="GO" id="GO:0016020">
    <property type="term" value="C:membrane"/>
    <property type="evidence" value="ECO:0007669"/>
    <property type="project" value="UniProtKB-SubCell"/>
</dbReference>
<dbReference type="PANTHER" id="PTHR19229:SF36">
    <property type="entry name" value="ATP-BINDING CASSETTE SUB-FAMILY A MEMBER 2"/>
    <property type="match status" value="1"/>
</dbReference>
<dbReference type="EMBL" id="JH651022">
    <property type="protein sequence ID" value="EXA31178.1"/>
    <property type="molecule type" value="Genomic_DNA"/>
</dbReference>
<dbReference type="Pfam" id="PF12698">
    <property type="entry name" value="ABC2_membrane_3"/>
    <property type="match status" value="1"/>
</dbReference>
<feature type="domain" description="ABC transporter" evidence="11">
    <location>
        <begin position="464"/>
        <end position="696"/>
    </location>
</feature>
<name>W9NEH1_FUSOX</name>
<comment type="subcellular location">
    <subcellularLocation>
        <location evidence="1">Membrane</location>
        <topology evidence="1">Multi-pass membrane protein</topology>
    </subcellularLocation>
</comment>
<dbReference type="GO" id="GO:0005319">
    <property type="term" value="F:lipid transporter activity"/>
    <property type="evidence" value="ECO:0007669"/>
    <property type="project" value="TreeGrafter"/>
</dbReference>
<feature type="transmembrane region" description="Helical" evidence="10">
    <location>
        <begin position="1066"/>
        <end position="1088"/>
    </location>
</feature>
<feature type="transmembrane region" description="Helical" evidence="10">
    <location>
        <begin position="43"/>
        <end position="61"/>
    </location>
</feature>
<dbReference type="Gene3D" id="3.40.50.300">
    <property type="entry name" value="P-loop containing nucleotide triphosphate hydrolases"/>
    <property type="match status" value="2"/>
</dbReference>
<evidence type="ECO:0000256" key="7">
    <source>
        <dbReference type="ARBA" id="ARBA00022840"/>
    </source>
</evidence>
<dbReference type="SUPFAM" id="SSF52540">
    <property type="entry name" value="P-loop containing nucleoside triphosphate hydrolases"/>
    <property type="match status" value="2"/>
</dbReference>
<reference evidence="12" key="2">
    <citation type="submission" date="2012-05" db="EMBL/GenBank/DDBJ databases">
        <title>Annotation of the Genome Sequence of Fusarium oxysporum HDV247.</title>
        <authorList>
            <consortium name="The Broad Institute Genomics Platform"/>
            <person name="Ma L.-J."/>
            <person name="Corby-Kistler H."/>
            <person name="Broz K."/>
            <person name="Gale L.R."/>
            <person name="Jonkers W."/>
            <person name="O'Donnell K."/>
            <person name="Ploetz R."/>
            <person name="Steinberg C."/>
            <person name="Schwartz D.C."/>
            <person name="VanEtten H."/>
            <person name="Zhou S."/>
            <person name="Young S.K."/>
            <person name="Zeng Q."/>
            <person name="Gargeya S."/>
            <person name="Fitzgerald M."/>
            <person name="Abouelleil A."/>
            <person name="Alvarado L."/>
            <person name="Chapman S.B."/>
            <person name="Gainer-Dewar J."/>
            <person name="Goldberg J."/>
            <person name="Griggs A."/>
            <person name="Gujja S."/>
            <person name="Hansen M."/>
            <person name="Howarth C."/>
            <person name="Imamovic A."/>
            <person name="Ireland A."/>
            <person name="Larimer J."/>
            <person name="McCowan C."/>
            <person name="Murphy C."/>
            <person name="Pearson M."/>
            <person name="Poon T.W."/>
            <person name="Priest M."/>
            <person name="Roberts A."/>
            <person name="Saif S."/>
            <person name="Shea T."/>
            <person name="Sykes S."/>
            <person name="Wortman J."/>
            <person name="Nusbaum C."/>
            <person name="Birren B."/>
        </authorList>
    </citation>
    <scope>NUCLEOTIDE SEQUENCE</scope>
    <source>
        <strain evidence="12">HDV247</strain>
    </source>
</reference>
<evidence type="ECO:0000259" key="11">
    <source>
        <dbReference type="PROSITE" id="PS50893"/>
    </source>
</evidence>
<feature type="transmembrane region" description="Helical" evidence="10">
    <location>
        <begin position="278"/>
        <end position="300"/>
    </location>
</feature>
<feature type="transmembrane region" description="Helical" evidence="10">
    <location>
        <begin position="414"/>
        <end position="436"/>
    </location>
</feature>
<keyword evidence="5" id="KW-0677">Repeat</keyword>
<keyword evidence="6" id="KW-0547">Nucleotide-binding</keyword>
<organism evidence="12">
    <name type="scientific">Fusarium oxysporum f. sp. pisi HDV247</name>
    <dbReference type="NCBI Taxonomy" id="1080344"/>
    <lineage>
        <taxon>Eukaryota</taxon>
        <taxon>Fungi</taxon>
        <taxon>Dikarya</taxon>
        <taxon>Ascomycota</taxon>
        <taxon>Pezizomycotina</taxon>
        <taxon>Sordariomycetes</taxon>
        <taxon>Hypocreomycetidae</taxon>
        <taxon>Hypocreales</taxon>
        <taxon>Nectriaceae</taxon>
        <taxon>Fusarium</taxon>
        <taxon>Fusarium oxysporum species complex</taxon>
    </lineage>
</organism>
<dbReference type="OrthoDB" id="8061355at2759"/>
<evidence type="ECO:0000256" key="9">
    <source>
        <dbReference type="ARBA" id="ARBA00023136"/>
    </source>
</evidence>
<dbReference type="InterPro" id="IPR026082">
    <property type="entry name" value="ABCA"/>
</dbReference>
<dbReference type="PROSITE" id="PS00211">
    <property type="entry name" value="ABC_TRANSPORTER_1"/>
    <property type="match status" value="2"/>
</dbReference>
<evidence type="ECO:0000256" key="10">
    <source>
        <dbReference type="SAM" id="Phobius"/>
    </source>
</evidence>